<organism evidence="1 2">
    <name type="scientific">Hyaloscypha variabilis (strain UAMH 11265 / GT02V1 / F)</name>
    <name type="common">Meliniomyces variabilis</name>
    <dbReference type="NCBI Taxonomy" id="1149755"/>
    <lineage>
        <taxon>Eukaryota</taxon>
        <taxon>Fungi</taxon>
        <taxon>Dikarya</taxon>
        <taxon>Ascomycota</taxon>
        <taxon>Pezizomycotina</taxon>
        <taxon>Leotiomycetes</taxon>
        <taxon>Helotiales</taxon>
        <taxon>Hyaloscyphaceae</taxon>
        <taxon>Hyaloscypha</taxon>
        <taxon>Hyaloscypha variabilis</taxon>
    </lineage>
</organism>
<reference evidence="1 2" key="1">
    <citation type="submission" date="2016-04" db="EMBL/GenBank/DDBJ databases">
        <title>A degradative enzymes factory behind the ericoid mycorrhizal symbiosis.</title>
        <authorList>
            <consortium name="DOE Joint Genome Institute"/>
            <person name="Martino E."/>
            <person name="Morin E."/>
            <person name="Grelet G."/>
            <person name="Kuo A."/>
            <person name="Kohler A."/>
            <person name="Daghino S."/>
            <person name="Barry K."/>
            <person name="Choi C."/>
            <person name="Cichocki N."/>
            <person name="Clum A."/>
            <person name="Copeland A."/>
            <person name="Hainaut M."/>
            <person name="Haridas S."/>
            <person name="Labutti K."/>
            <person name="Lindquist E."/>
            <person name="Lipzen A."/>
            <person name="Khouja H.-R."/>
            <person name="Murat C."/>
            <person name="Ohm R."/>
            <person name="Olson A."/>
            <person name="Spatafora J."/>
            <person name="Veneault-Fourrey C."/>
            <person name="Henrissat B."/>
            <person name="Grigoriev I."/>
            <person name="Martin F."/>
            <person name="Perotto S."/>
        </authorList>
    </citation>
    <scope>NUCLEOTIDE SEQUENCE [LARGE SCALE GENOMIC DNA]</scope>
    <source>
        <strain evidence="1 2">F</strain>
    </source>
</reference>
<protein>
    <recommendedName>
        <fullName evidence="3">Zn(2)-C6 fungal-type domain-containing protein</fullName>
    </recommendedName>
</protein>
<accession>A0A2J6R417</accession>
<dbReference type="EMBL" id="KZ613956">
    <property type="protein sequence ID" value="PMD33270.1"/>
    <property type="molecule type" value="Genomic_DNA"/>
</dbReference>
<dbReference type="Proteomes" id="UP000235786">
    <property type="component" value="Unassembled WGS sequence"/>
</dbReference>
<sequence>MPSCSRCEKRGLQCLVAPDTSRCGECVRSKQKCDVDGPSVADWENLEREERRLEEEERETLAKLLRLGTQKRSLRQRAREMMKRGLSSLDELDAVELQEKEAELAKVQATLLPAASDEIPLDPSFLHGSFWEGLGFDGGIPEASQGS</sequence>
<dbReference type="AlphaFoldDB" id="A0A2J6R417"/>
<proteinExistence type="predicted"/>
<evidence type="ECO:0000313" key="1">
    <source>
        <dbReference type="EMBL" id="PMD33270.1"/>
    </source>
</evidence>
<dbReference type="OrthoDB" id="3555737at2759"/>
<evidence type="ECO:0000313" key="2">
    <source>
        <dbReference type="Proteomes" id="UP000235786"/>
    </source>
</evidence>
<keyword evidence="2" id="KW-1185">Reference proteome</keyword>
<evidence type="ECO:0008006" key="3">
    <source>
        <dbReference type="Google" id="ProtNLM"/>
    </source>
</evidence>
<name>A0A2J6R417_HYAVF</name>
<gene>
    <name evidence="1" type="ORF">L207DRAFT_589637</name>
</gene>